<comment type="caution">
    <text evidence="1">The sequence shown here is derived from an EMBL/GenBank/DDBJ whole genome shotgun (WGS) entry which is preliminary data.</text>
</comment>
<sequence length="177" mass="19410">MNGWGTEPKPSIPIHPPLAGAVASQVALPVAFATTMNQMKQVLCTLALLLWGAVSFAQNKTTQTKPPCLSPELEIYDDKQVKLTEGAIPTGKVTLRLKKNNACQEGVKYEVQAFNITLARGYIAMEQTTVGGNMLDLAELKSKVMPGDRMVLFLLVKYTAEKGKAGETNNYYTWIFK</sequence>
<keyword evidence="2" id="KW-1185">Reference proteome</keyword>
<reference evidence="2" key="1">
    <citation type="journal article" date="2019" name="Int. J. Syst. Evol. Microbiol.">
        <title>The Global Catalogue of Microorganisms (GCM) 10K type strain sequencing project: providing services to taxonomists for standard genome sequencing and annotation.</title>
        <authorList>
            <consortium name="The Broad Institute Genomics Platform"/>
            <consortium name="The Broad Institute Genome Sequencing Center for Infectious Disease"/>
            <person name="Wu L."/>
            <person name="Ma J."/>
        </authorList>
    </citation>
    <scope>NUCLEOTIDE SEQUENCE [LARGE SCALE GENOMIC DNA]</scope>
    <source>
        <strain evidence="2">JCM 17917</strain>
    </source>
</reference>
<name>A0ABP8F624_9BACT</name>
<dbReference type="EMBL" id="BAABGX010000001">
    <property type="protein sequence ID" value="GAA4295891.1"/>
    <property type="molecule type" value="Genomic_DNA"/>
</dbReference>
<organism evidence="1 2">
    <name type="scientific">Nibribacter koreensis</name>
    <dbReference type="NCBI Taxonomy" id="1084519"/>
    <lineage>
        <taxon>Bacteria</taxon>
        <taxon>Pseudomonadati</taxon>
        <taxon>Bacteroidota</taxon>
        <taxon>Cytophagia</taxon>
        <taxon>Cytophagales</taxon>
        <taxon>Hymenobacteraceae</taxon>
        <taxon>Nibribacter</taxon>
    </lineage>
</organism>
<proteinExistence type="predicted"/>
<dbReference type="Proteomes" id="UP001501844">
    <property type="component" value="Unassembled WGS sequence"/>
</dbReference>
<protein>
    <submittedName>
        <fullName evidence="1">Uncharacterized protein</fullName>
    </submittedName>
</protein>
<evidence type="ECO:0000313" key="2">
    <source>
        <dbReference type="Proteomes" id="UP001501844"/>
    </source>
</evidence>
<evidence type="ECO:0000313" key="1">
    <source>
        <dbReference type="EMBL" id="GAA4295891.1"/>
    </source>
</evidence>
<gene>
    <name evidence="1" type="ORF">GCM10023183_02160</name>
</gene>
<accession>A0ABP8F624</accession>